<proteinExistence type="inferred from homology"/>
<protein>
    <submittedName>
        <fullName evidence="7">Small subunit ribosomal protein S1</fullName>
    </submittedName>
</protein>
<dbReference type="Gene3D" id="2.40.50.140">
    <property type="entry name" value="Nucleic acid-binding proteins"/>
    <property type="match status" value="5"/>
</dbReference>
<evidence type="ECO:0000256" key="2">
    <source>
        <dbReference type="ARBA" id="ARBA00022980"/>
    </source>
</evidence>
<dbReference type="Proteomes" id="UP000199608">
    <property type="component" value="Unassembled WGS sequence"/>
</dbReference>
<dbReference type="PROSITE" id="PS50126">
    <property type="entry name" value="S1"/>
    <property type="match status" value="5"/>
</dbReference>
<dbReference type="GO" id="GO:0022627">
    <property type="term" value="C:cytosolic small ribosomal subunit"/>
    <property type="evidence" value="ECO:0007669"/>
    <property type="project" value="TreeGrafter"/>
</dbReference>
<dbReference type="NCBIfam" id="NF010379">
    <property type="entry name" value="PRK13806.1"/>
    <property type="match status" value="1"/>
</dbReference>
<comment type="similarity">
    <text evidence="1">Belongs to the bacterial ribosomal protein bS1 family.</text>
</comment>
<dbReference type="InterPro" id="IPR050437">
    <property type="entry name" value="Ribos_protein_bS1-like"/>
</dbReference>
<dbReference type="RefSeq" id="WP_092229297.1">
    <property type="nucleotide sequence ID" value="NZ_FNLL01000001.1"/>
</dbReference>
<feature type="domain" description="S1 motif" evidence="6">
    <location>
        <begin position="121"/>
        <end position="187"/>
    </location>
</feature>
<evidence type="ECO:0000256" key="4">
    <source>
        <dbReference type="ARBA" id="ARBA00025604"/>
    </source>
</evidence>
<dbReference type="EMBL" id="FNLL01000001">
    <property type="protein sequence ID" value="SDT83793.1"/>
    <property type="molecule type" value="Genomic_DNA"/>
</dbReference>
<feature type="domain" description="S1 motif" evidence="6">
    <location>
        <begin position="208"/>
        <end position="281"/>
    </location>
</feature>
<organism evidence="7 8">
    <name type="scientific">Desulfobacula phenolica</name>
    <dbReference type="NCBI Taxonomy" id="90732"/>
    <lineage>
        <taxon>Bacteria</taxon>
        <taxon>Pseudomonadati</taxon>
        <taxon>Thermodesulfobacteriota</taxon>
        <taxon>Desulfobacteria</taxon>
        <taxon>Desulfobacterales</taxon>
        <taxon>Desulfobacteraceae</taxon>
        <taxon>Desulfobacula</taxon>
    </lineage>
</organism>
<dbReference type="InterPro" id="IPR035104">
    <property type="entry name" value="Ribosomal_protein_S1-like"/>
</dbReference>
<feature type="region of interest" description="Disordered" evidence="5">
    <location>
        <begin position="448"/>
        <end position="489"/>
    </location>
</feature>
<keyword evidence="2 7" id="KW-0689">Ribosomal protein</keyword>
<feature type="compositionally biased region" description="Basic and acidic residues" evidence="5">
    <location>
        <begin position="480"/>
        <end position="489"/>
    </location>
</feature>
<dbReference type="InterPro" id="IPR003029">
    <property type="entry name" value="S1_domain"/>
</dbReference>
<dbReference type="PANTHER" id="PTHR10724:SF7">
    <property type="entry name" value="SMALL RIBOSOMAL SUBUNIT PROTEIN BS1C"/>
    <property type="match status" value="1"/>
</dbReference>
<dbReference type="FunFam" id="2.40.50.140:FF:000103">
    <property type="entry name" value="protein RRP5 homolog"/>
    <property type="match status" value="1"/>
</dbReference>
<evidence type="ECO:0000256" key="5">
    <source>
        <dbReference type="SAM" id="MobiDB-lite"/>
    </source>
</evidence>
<dbReference type="AlphaFoldDB" id="A0A1H2DLL8"/>
<keyword evidence="8" id="KW-1185">Reference proteome</keyword>
<keyword evidence="3" id="KW-0687">Ribonucleoprotein</keyword>
<feature type="domain" description="S1 motif" evidence="6">
    <location>
        <begin position="40"/>
        <end position="104"/>
    </location>
</feature>
<comment type="function">
    <text evidence="4">Binds mRNA; thus facilitating recognition of the initiation point. It is needed to translate mRNA with a short Shine-Dalgarno (SD) purine-rich sequence.</text>
</comment>
<evidence type="ECO:0000259" key="6">
    <source>
        <dbReference type="PROSITE" id="PS50126"/>
    </source>
</evidence>
<evidence type="ECO:0000256" key="1">
    <source>
        <dbReference type="ARBA" id="ARBA00006767"/>
    </source>
</evidence>
<sequence length="489" mass="53944">MTDQIDDNANDNKGDNTDEMSFAELFESYDTKIGRELSQGDMVEGEIISIGSTNVYVDTGTKSDGVVAKIELLDENGEFVYKAGDKLKLYVVSLSESEVILSKALSGAGKAAMLQDASQDGTPVEGKVTEVIKGGFSVDIMGKRAFCPVSQMDVKYVENQEEYIGQTHHFLITRYEENGRNIVVSRRELLNEEIKEKQKIYFEKVKEGDLVQGTVTKLMSYGAFIELIPGVEGMAHISELSWSRIEKPEEVLQPGDVVTVKLLKIESAKESDNLKISLSMKQTSANPWDSMESSFNTGDQVTGKVVRLTSFGAFVEIVPGVDGLVHISEMSHTRRILKPDDVVQVGEQVQVVIKSIDMDSKRISLSIKDALGDPWTGAAAKYEINSIVEGRLEKKEKFGLFINIEPGVTGLMPASNISNATNSSDFEKLKPGDSVQVMIQSVDEENRRLTLTSPDQKDGDNWKQFAGSKKSSSLGTMESLFREAMKKKK</sequence>
<reference evidence="8" key="1">
    <citation type="submission" date="2016-10" db="EMBL/GenBank/DDBJ databases">
        <authorList>
            <person name="Varghese N."/>
            <person name="Submissions S."/>
        </authorList>
    </citation>
    <scope>NUCLEOTIDE SEQUENCE [LARGE SCALE GENOMIC DNA]</scope>
    <source>
        <strain evidence="8">DSM 3384</strain>
    </source>
</reference>
<dbReference type="InterPro" id="IPR012340">
    <property type="entry name" value="NA-bd_OB-fold"/>
</dbReference>
<dbReference type="CDD" id="cd00164">
    <property type="entry name" value="S1_like"/>
    <property type="match status" value="1"/>
</dbReference>
<accession>A0A1H2DLL8</accession>
<evidence type="ECO:0000256" key="3">
    <source>
        <dbReference type="ARBA" id="ARBA00023274"/>
    </source>
</evidence>
<name>A0A1H2DLL8_9BACT</name>
<evidence type="ECO:0000313" key="8">
    <source>
        <dbReference type="Proteomes" id="UP000199608"/>
    </source>
</evidence>
<feature type="domain" description="S1 motif" evidence="6">
    <location>
        <begin position="385"/>
        <end position="454"/>
    </location>
</feature>
<feature type="domain" description="S1 motif" evidence="6">
    <location>
        <begin position="298"/>
        <end position="368"/>
    </location>
</feature>
<gene>
    <name evidence="7" type="ORF">SAMN04487931_10113</name>
</gene>
<dbReference type="GO" id="GO:0006412">
    <property type="term" value="P:translation"/>
    <property type="evidence" value="ECO:0007669"/>
    <property type="project" value="TreeGrafter"/>
</dbReference>
<dbReference type="SMART" id="SM00316">
    <property type="entry name" value="S1"/>
    <property type="match status" value="5"/>
</dbReference>
<dbReference type="CDD" id="cd04465">
    <property type="entry name" value="S1_RPS1_repeat_ec2_hs2"/>
    <property type="match status" value="1"/>
</dbReference>
<dbReference type="PANTHER" id="PTHR10724">
    <property type="entry name" value="30S RIBOSOMAL PROTEIN S1"/>
    <property type="match status" value="1"/>
</dbReference>
<dbReference type="SUPFAM" id="SSF50249">
    <property type="entry name" value="Nucleic acid-binding proteins"/>
    <property type="match status" value="5"/>
</dbReference>
<dbReference type="Pfam" id="PF00575">
    <property type="entry name" value="S1"/>
    <property type="match status" value="5"/>
</dbReference>
<dbReference type="PRINTS" id="PR00681">
    <property type="entry name" value="RIBOSOMALS1"/>
</dbReference>
<evidence type="ECO:0000313" key="7">
    <source>
        <dbReference type="EMBL" id="SDT83793.1"/>
    </source>
</evidence>
<dbReference type="GO" id="GO:0003729">
    <property type="term" value="F:mRNA binding"/>
    <property type="evidence" value="ECO:0007669"/>
    <property type="project" value="TreeGrafter"/>
</dbReference>
<dbReference type="GO" id="GO:0003735">
    <property type="term" value="F:structural constituent of ribosome"/>
    <property type="evidence" value="ECO:0007669"/>
    <property type="project" value="TreeGrafter"/>
</dbReference>